<keyword evidence="4" id="KW-1185">Reference proteome</keyword>
<feature type="transmembrane region" description="Helical" evidence="2">
    <location>
        <begin position="678"/>
        <end position="699"/>
    </location>
</feature>
<feature type="region of interest" description="Disordered" evidence="1">
    <location>
        <begin position="265"/>
        <end position="289"/>
    </location>
</feature>
<dbReference type="EMBL" id="JABMIG020000167">
    <property type="protein sequence ID" value="KAL3787862.1"/>
    <property type="molecule type" value="Genomic_DNA"/>
</dbReference>
<evidence type="ECO:0000313" key="3">
    <source>
        <dbReference type="EMBL" id="KAL3787862.1"/>
    </source>
</evidence>
<feature type="region of interest" description="Disordered" evidence="1">
    <location>
        <begin position="1"/>
        <end position="105"/>
    </location>
</feature>
<keyword evidence="2" id="KW-0812">Transmembrane</keyword>
<feature type="region of interest" description="Disordered" evidence="1">
    <location>
        <begin position="900"/>
        <end position="942"/>
    </location>
</feature>
<feature type="compositionally biased region" description="Low complexity" evidence="1">
    <location>
        <begin position="411"/>
        <end position="422"/>
    </location>
</feature>
<evidence type="ECO:0000313" key="4">
    <source>
        <dbReference type="Proteomes" id="UP001516023"/>
    </source>
</evidence>
<feature type="compositionally biased region" description="Basic and acidic residues" evidence="1">
    <location>
        <begin position="844"/>
        <end position="853"/>
    </location>
</feature>
<feature type="region of interest" description="Disordered" evidence="1">
    <location>
        <begin position="369"/>
        <end position="435"/>
    </location>
</feature>
<dbReference type="PANTHER" id="PTHR31323">
    <property type="entry name" value="MECHANOSENSITIVE ION CHANNEL PROTEIN MSY2"/>
    <property type="match status" value="1"/>
</dbReference>
<feature type="compositionally biased region" description="Low complexity" evidence="1">
    <location>
        <begin position="19"/>
        <end position="34"/>
    </location>
</feature>
<feature type="transmembrane region" description="Helical" evidence="2">
    <location>
        <begin position="1145"/>
        <end position="1162"/>
    </location>
</feature>
<evidence type="ECO:0000256" key="1">
    <source>
        <dbReference type="SAM" id="MobiDB-lite"/>
    </source>
</evidence>
<sequence>MDNSKDAPPRPPPPPPARSVPSLSPPGNRSGASSRPPPSRPPRMQRNSTTGSAVPSGRENDSDSNDAPPVSRVRTFSASSTRDLLSNTASRAPPRRNNLAHYRSSSSRAIRIDNDTYDPLLMASLERPAPEHEAETTLLDVLERRQVTFVNPDSGTSSAAAPMHRRHRTYAGTLPNEEIYSPSVYGIDAQRPNSAPSSSNVPRPGLISRAASLKSRRNILQDSSTTNTMGNTLGEYLGVDGNGTVLPKECSGDGSVLSKSVSSESSAACRNTPAGSAHTNNGSPARRQHPAKLSNHWNLIRQPDFFSRTRRISWESTEVSESSASVRDRAFQVAMSFKNNDNSTGYISSLGERNEGELSDLLNRVEAIRENDESSRGSGTRNSKGSIDQIQSHRDSWSKSTGSHDRDPFNSSIGGSSGFSSSRRGHTRGPGHHQLQHTFMGISTPLGGDFGGQSNIDMMFQVAEHVQELCQIPEEDETEDFTSSVRAGGSVRSHTSSVRSQALASENANFLQQISASHPDIPDITDELDAEEANEQTPMLDKAQSRQSLAYKVKQAIHHKGKLRTVNLWISILRRQLKILWAAFDLAFVREKLWGFIQYQLSCVIIPLLAIATFFFYRLGNPSLAFLPTDASVSWWILFAVRSYLTLQLAYVTEYLFVDVLAMRSPMSVQMIGPLATLYTINAKGWPFLLTCWGIWNFLLVHGNNLFYEHWLWFSDIEMLNPSNKADGIVDSDTYTDILLSMIFAGVATSIKRTVLALYLGKRVYIHYKPKLEKVMIDMLLLTEVAELASALHEFQVEKVDSPLAVARNIPSSRFISNKNSFHANTMVEFVKSNQDSSEDEGDQREGQDRPEPIKSWNRLRSMSNSDMDDDDDMNSSAEKVLATQQTEAALTTKLSVGSDLSGKATKTSIGSDLSGKGSDLFGTGIENGNENSPDVNNQNDSLAVASDTAPKLDYDTQAEAFPVDTTDQALDKSEVPVDTIHEPVRGILHQGSTTFQIKGLLDRWEEPVNKLDKGSDPTIHEILQFRKALSFLDDEHPFGLSFGPAFTRDSCIKSSRELYTSLLAFDTDSPVLHFDVIGVLAYDSDGNFDERKAKGLVRLFRPDRFDEVTLLAFVQSCDGVYKRLRYLRASVGNSTSIDRVLENIFNGIFNFFLFLAVLSIMKLNPWALLVSMSTVLVSFAFALGPSAAKIIEGMMMIAVRRPFDLGDRISISGPNEKSGDDDPGYIDAWLVEDCNLFTTTLRLARTNEISYLNNGTLSNCKIVNHGRSNNALVNLVIRMRLEASHEQVQIVRSSLDQYIRDNPRVWSCLVFWRIATVDPNLCLMTYSLRVQHVKSWQDHTSIMQARGDMINFCSEILMKLGIDYQSPPMGREVFIKEMPQDSYLDNVLEAQDE</sequence>
<feature type="compositionally biased region" description="Basic and acidic residues" evidence="1">
    <location>
        <begin position="391"/>
        <end position="408"/>
    </location>
</feature>
<feature type="region of interest" description="Disordered" evidence="1">
    <location>
        <begin position="832"/>
        <end position="877"/>
    </location>
</feature>
<keyword evidence="2" id="KW-0472">Membrane</keyword>
<accession>A0ABD3PJE4</accession>
<feature type="compositionally biased region" description="Polar residues" evidence="1">
    <location>
        <begin position="927"/>
        <end position="942"/>
    </location>
</feature>
<gene>
    <name evidence="3" type="ORF">HJC23_000404</name>
</gene>
<feature type="compositionally biased region" description="Polar residues" evidence="1">
    <location>
        <begin position="273"/>
        <end position="283"/>
    </location>
</feature>
<proteinExistence type="predicted"/>
<feature type="transmembrane region" description="Helical" evidence="2">
    <location>
        <begin position="596"/>
        <end position="616"/>
    </location>
</feature>
<reference evidence="3 4" key="1">
    <citation type="journal article" date="2020" name="G3 (Bethesda)">
        <title>Improved Reference Genome for Cyclotella cryptica CCMP332, a Model for Cell Wall Morphogenesis, Salinity Adaptation, and Lipid Production in Diatoms (Bacillariophyta).</title>
        <authorList>
            <person name="Roberts W.R."/>
            <person name="Downey K.M."/>
            <person name="Ruck E.C."/>
            <person name="Traller J.C."/>
            <person name="Alverson A.J."/>
        </authorList>
    </citation>
    <scope>NUCLEOTIDE SEQUENCE [LARGE SCALE GENOMIC DNA]</scope>
    <source>
        <strain evidence="3 4">CCMP332</strain>
    </source>
</reference>
<evidence type="ECO:0008006" key="5">
    <source>
        <dbReference type="Google" id="ProtNLM"/>
    </source>
</evidence>
<dbReference type="Proteomes" id="UP001516023">
    <property type="component" value="Unassembled WGS sequence"/>
</dbReference>
<comment type="caution">
    <text evidence="3">The sequence shown here is derived from an EMBL/GenBank/DDBJ whole genome shotgun (WGS) entry which is preliminary data.</text>
</comment>
<evidence type="ECO:0000256" key="2">
    <source>
        <dbReference type="SAM" id="Phobius"/>
    </source>
</evidence>
<feature type="transmembrane region" description="Helical" evidence="2">
    <location>
        <begin position="738"/>
        <end position="761"/>
    </location>
</feature>
<feature type="compositionally biased region" description="Pro residues" evidence="1">
    <location>
        <begin position="9"/>
        <end position="18"/>
    </location>
</feature>
<protein>
    <recommendedName>
        <fullName evidence="5">Mechanosensitive ion channel protein</fullName>
    </recommendedName>
</protein>
<feature type="compositionally biased region" description="Polar residues" evidence="1">
    <location>
        <begin position="376"/>
        <end position="390"/>
    </location>
</feature>
<organism evidence="3 4">
    <name type="scientific">Cyclotella cryptica</name>
    <dbReference type="NCBI Taxonomy" id="29204"/>
    <lineage>
        <taxon>Eukaryota</taxon>
        <taxon>Sar</taxon>
        <taxon>Stramenopiles</taxon>
        <taxon>Ochrophyta</taxon>
        <taxon>Bacillariophyta</taxon>
        <taxon>Coscinodiscophyceae</taxon>
        <taxon>Thalassiosirophycidae</taxon>
        <taxon>Stephanodiscales</taxon>
        <taxon>Stephanodiscaceae</taxon>
        <taxon>Cyclotella</taxon>
    </lineage>
</organism>
<feature type="compositionally biased region" description="Basic residues" evidence="1">
    <location>
        <begin position="423"/>
        <end position="435"/>
    </location>
</feature>
<feature type="compositionally biased region" description="Polar residues" evidence="1">
    <location>
        <begin position="74"/>
        <end position="90"/>
    </location>
</feature>
<dbReference type="PANTHER" id="PTHR31323:SF1">
    <property type="entry name" value="MECHANOSENSITIVE ION CHANNEL PROTEIN"/>
    <property type="match status" value="1"/>
</dbReference>
<feature type="transmembrane region" description="Helical" evidence="2">
    <location>
        <begin position="1168"/>
        <end position="1192"/>
    </location>
</feature>
<name>A0ABD3PJE4_9STRA</name>
<keyword evidence="2" id="KW-1133">Transmembrane helix</keyword>